<proteinExistence type="predicted"/>
<dbReference type="Proteomes" id="UP000887013">
    <property type="component" value="Unassembled WGS sequence"/>
</dbReference>
<feature type="region of interest" description="Disordered" evidence="1">
    <location>
        <begin position="176"/>
        <end position="214"/>
    </location>
</feature>
<evidence type="ECO:0000313" key="2">
    <source>
        <dbReference type="EMBL" id="GFT95169.1"/>
    </source>
</evidence>
<name>A0A8X6Q0Z2_NEPPI</name>
<reference evidence="2" key="1">
    <citation type="submission" date="2020-08" db="EMBL/GenBank/DDBJ databases">
        <title>Multicomponent nature underlies the extraordinary mechanical properties of spider dragline silk.</title>
        <authorList>
            <person name="Kono N."/>
            <person name="Nakamura H."/>
            <person name="Mori M."/>
            <person name="Yoshida Y."/>
            <person name="Ohtoshi R."/>
            <person name="Malay A.D."/>
            <person name="Moran D.A.P."/>
            <person name="Tomita M."/>
            <person name="Numata K."/>
            <person name="Arakawa K."/>
        </authorList>
    </citation>
    <scope>NUCLEOTIDE SEQUENCE</scope>
</reference>
<keyword evidence="3" id="KW-1185">Reference proteome</keyword>
<accession>A0A8X6Q0Z2</accession>
<dbReference type="EMBL" id="BMAW01075133">
    <property type="protein sequence ID" value="GFT95169.1"/>
    <property type="molecule type" value="Genomic_DNA"/>
</dbReference>
<feature type="region of interest" description="Disordered" evidence="1">
    <location>
        <begin position="111"/>
        <end position="159"/>
    </location>
</feature>
<feature type="region of interest" description="Disordered" evidence="1">
    <location>
        <begin position="67"/>
        <end position="92"/>
    </location>
</feature>
<organism evidence="2 3">
    <name type="scientific">Nephila pilipes</name>
    <name type="common">Giant wood spider</name>
    <name type="synonym">Nephila maculata</name>
    <dbReference type="NCBI Taxonomy" id="299642"/>
    <lineage>
        <taxon>Eukaryota</taxon>
        <taxon>Metazoa</taxon>
        <taxon>Ecdysozoa</taxon>
        <taxon>Arthropoda</taxon>
        <taxon>Chelicerata</taxon>
        <taxon>Arachnida</taxon>
        <taxon>Araneae</taxon>
        <taxon>Araneomorphae</taxon>
        <taxon>Entelegynae</taxon>
        <taxon>Araneoidea</taxon>
        <taxon>Nephilidae</taxon>
        <taxon>Nephila</taxon>
    </lineage>
</organism>
<evidence type="ECO:0000313" key="3">
    <source>
        <dbReference type="Proteomes" id="UP000887013"/>
    </source>
</evidence>
<comment type="caution">
    <text evidence="2">The sequence shown here is derived from an EMBL/GenBank/DDBJ whole genome shotgun (WGS) entry which is preliminary data.</text>
</comment>
<gene>
    <name evidence="2" type="ORF">NPIL_557351</name>
</gene>
<feature type="compositionally biased region" description="Basic and acidic residues" evidence="1">
    <location>
        <begin position="180"/>
        <end position="198"/>
    </location>
</feature>
<feature type="compositionally biased region" description="Polar residues" evidence="1">
    <location>
        <begin position="75"/>
        <end position="85"/>
    </location>
</feature>
<protein>
    <submittedName>
        <fullName evidence="2">Uncharacterized protein</fullName>
    </submittedName>
</protein>
<evidence type="ECO:0000256" key="1">
    <source>
        <dbReference type="SAM" id="MobiDB-lite"/>
    </source>
</evidence>
<dbReference type="OrthoDB" id="8052806at2759"/>
<feature type="compositionally biased region" description="Low complexity" evidence="1">
    <location>
        <begin position="121"/>
        <end position="130"/>
    </location>
</feature>
<feature type="compositionally biased region" description="Basic and acidic residues" evidence="1">
    <location>
        <begin position="131"/>
        <end position="140"/>
    </location>
</feature>
<dbReference type="AlphaFoldDB" id="A0A8X6Q0Z2"/>
<sequence length="308" mass="35433">MPHHSVYRPEKTTTKFRVVFNISSETTNGISFNNLQINGVEVQDDLISIMMRFHKFPYAYTADNTKNVQNDKHSSQSAKSTTYSMEGQYPFKPDLTEKSVDELLSEISNKTDIPEVQANDVTPSSVSSVKQSEKKKEVPPKKSSKVPPKMSSKVPPKKVNKKDLVVISCNLKISNSLDANKPKGKDDDVRENKTSDRHQRIKKNKNQNNVKKTTQDVRLNKSFDYQNISKSLDFAKKLSISSKCHYDQGFSYHFDDQWRDIYRIATKKSTTFADALRNSKEKKGGWIYQNDKNIHLGKNRLFRRQKTN</sequence>
<feature type="compositionally biased region" description="Low complexity" evidence="1">
    <location>
        <begin position="145"/>
        <end position="154"/>
    </location>
</feature>